<accession>A0A9W4KW70</accession>
<dbReference type="GO" id="GO:0003677">
    <property type="term" value="F:DNA binding"/>
    <property type="evidence" value="ECO:0007669"/>
    <property type="project" value="InterPro"/>
</dbReference>
<organism evidence="1 2">
    <name type="scientific">Peribacillus simplex</name>
    <dbReference type="NCBI Taxonomy" id="1478"/>
    <lineage>
        <taxon>Bacteria</taxon>
        <taxon>Bacillati</taxon>
        <taxon>Bacillota</taxon>
        <taxon>Bacilli</taxon>
        <taxon>Bacillales</taxon>
        <taxon>Bacillaceae</taxon>
        <taxon>Peribacillus</taxon>
    </lineage>
</organism>
<dbReference type="EMBL" id="CAKKMG010000011">
    <property type="protein sequence ID" value="CAH0175636.1"/>
    <property type="molecule type" value="Genomic_DNA"/>
</dbReference>
<dbReference type="Pfam" id="PF01527">
    <property type="entry name" value="HTH_Tnp_1"/>
    <property type="match status" value="1"/>
</dbReference>
<dbReference type="AlphaFoldDB" id="A0A9W4KW70"/>
<protein>
    <recommendedName>
        <fullName evidence="3">Transposase</fullName>
    </recommendedName>
</protein>
<dbReference type="InterPro" id="IPR002514">
    <property type="entry name" value="Transposase_8"/>
</dbReference>
<comment type="caution">
    <text evidence="1">The sequence shown here is derived from an EMBL/GenBank/DDBJ whole genome shotgun (WGS) entry which is preliminary data.</text>
</comment>
<dbReference type="Proteomes" id="UP000789326">
    <property type="component" value="Unassembled WGS sequence"/>
</dbReference>
<reference evidence="1" key="1">
    <citation type="submission" date="2021-11" db="EMBL/GenBank/DDBJ databases">
        <authorList>
            <person name="Bulgarelli D."/>
        </authorList>
    </citation>
    <scope>NUCLEOTIDE SEQUENCE</scope>
    <source>
        <strain evidence="1">Bi133</strain>
    </source>
</reference>
<sequence>MERKNTGKKYNNEFKKTIVDLYHSGNSVKELSGEYGVSEVTIYKWVKEFTPIGLGEESMTPKELAAIQKENLRLKQEVEILKKAMALFAKK</sequence>
<gene>
    <name evidence="1" type="ORF">SRABI133_01294</name>
</gene>
<dbReference type="GO" id="GO:0006313">
    <property type="term" value="P:DNA transposition"/>
    <property type="evidence" value="ECO:0007669"/>
    <property type="project" value="InterPro"/>
</dbReference>
<evidence type="ECO:0000313" key="1">
    <source>
        <dbReference type="EMBL" id="CAH0175636.1"/>
    </source>
</evidence>
<evidence type="ECO:0008006" key="3">
    <source>
        <dbReference type="Google" id="ProtNLM"/>
    </source>
</evidence>
<dbReference type="GO" id="GO:0004803">
    <property type="term" value="F:transposase activity"/>
    <property type="evidence" value="ECO:0007669"/>
    <property type="project" value="InterPro"/>
</dbReference>
<dbReference type="Gene3D" id="1.10.10.60">
    <property type="entry name" value="Homeodomain-like"/>
    <property type="match status" value="1"/>
</dbReference>
<dbReference type="SUPFAM" id="SSF46689">
    <property type="entry name" value="Homeodomain-like"/>
    <property type="match status" value="1"/>
</dbReference>
<dbReference type="InterPro" id="IPR009057">
    <property type="entry name" value="Homeodomain-like_sf"/>
</dbReference>
<evidence type="ECO:0000313" key="2">
    <source>
        <dbReference type="Proteomes" id="UP000789326"/>
    </source>
</evidence>
<name>A0A9W4KW70_9BACI</name>
<proteinExistence type="predicted"/>